<reference evidence="2" key="1">
    <citation type="submission" date="2023-06" db="EMBL/GenBank/DDBJ databases">
        <title>Genome-scale phylogeny and comparative genomics of the fungal order Sordariales.</title>
        <authorList>
            <consortium name="Lawrence Berkeley National Laboratory"/>
            <person name="Hensen N."/>
            <person name="Bonometti L."/>
            <person name="Westerberg I."/>
            <person name="Brannstrom I.O."/>
            <person name="Guillou S."/>
            <person name="Cros-Aarteil S."/>
            <person name="Calhoun S."/>
            <person name="Haridas S."/>
            <person name="Kuo A."/>
            <person name="Mondo S."/>
            <person name="Pangilinan J."/>
            <person name="Riley R."/>
            <person name="LaButti K."/>
            <person name="Andreopoulos B."/>
            <person name="Lipzen A."/>
            <person name="Chen C."/>
            <person name="Yanf M."/>
            <person name="Daum C."/>
            <person name="Ng V."/>
            <person name="Clum A."/>
            <person name="Steindorff A."/>
            <person name="Ohm R."/>
            <person name="Martin F."/>
            <person name="Silar P."/>
            <person name="Natvig D."/>
            <person name="Lalanne C."/>
            <person name="Gautier V."/>
            <person name="Ament-velasquez S.L."/>
            <person name="Kruys A."/>
            <person name="Hutchinson M.I."/>
            <person name="Powell A.J."/>
            <person name="Barry K."/>
            <person name="Miller A.N."/>
            <person name="Grigoriev I.V."/>
            <person name="Debuchy R."/>
            <person name="Gladieux P."/>
            <person name="Thoren M.H."/>
            <person name="Johannesson H."/>
        </authorList>
    </citation>
    <scope>NUCLEOTIDE SEQUENCE</scope>
    <source>
        <strain evidence="2">SMH3391-2</strain>
    </source>
</reference>
<organism evidence="2 3">
    <name type="scientific">Bombardia bombarda</name>
    <dbReference type="NCBI Taxonomy" id="252184"/>
    <lineage>
        <taxon>Eukaryota</taxon>
        <taxon>Fungi</taxon>
        <taxon>Dikarya</taxon>
        <taxon>Ascomycota</taxon>
        <taxon>Pezizomycotina</taxon>
        <taxon>Sordariomycetes</taxon>
        <taxon>Sordariomycetidae</taxon>
        <taxon>Sordariales</taxon>
        <taxon>Lasiosphaeriaceae</taxon>
        <taxon>Bombardia</taxon>
    </lineage>
</organism>
<dbReference type="Proteomes" id="UP001174934">
    <property type="component" value="Unassembled WGS sequence"/>
</dbReference>
<keyword evidence="3" id="KW-1185">Reference proteome</keyword>
<dbReference type="AlphaFoldDB" id="A0AA40BVH0"/>
<evidence type="ECO:0000256" key="1">
    <source>
        <dbReference type="SAM" id="MobiDB-lite"/>
    </source>
</evidence>
<gene>
    <name evidence="2" type="ORF">B0T17DRAFT_379927</name>
</gene>
<protein>
    <submittedName>
        <fullName evidence="2">Uncharacterized protein</fullName>
    </submittedName>
</protein>
<proteinExistence type="predicted"/>
<sequence>MPLVLPPIFKWTMSSFLRLLEGSEFEIKSSFSFKSDDDEDEGDDQSTMPSISLSQLINESSSDSEEYESELDINRAATTGPRSVPILTEEPRYPVQIGTRKGRVYGDTCQKGPFREWFHCLECNDNNFDICLRCERRGRWCFNQEHHLYRLINKRTVGMISRQHYRATQELAVCSQEGGIKRLFSSSRRITTDFSTSRLPQSTQTTSWLFGL</sequence>
<feature type="region of interest" description="Disordered" evidence="1">
    <location>
        <begin position="33"/>
        <end position="55"/>
    </location>
</feature>
<evidence type="ECO:0000313" key="3">
    <source>
        <dbReference type="Proteomes" id="UP001174934"/>
    </source>
</evidence>
<dbReference type="EMBL" id="JAULSR010000007">
    <property type="protein sequence ID" value="KAK0615186.1"/>
    <property type="molecule type" value="Genomic_DNA"/>
</dbReference>
<feature type="compositionally biased region" description="Polar residues" evidence="1">
    <location>
        <begin position="45"/>
        <end position="55"/>
    </location>
</feature>
<comment type="caution">
    <text evidence="2">The sequence shown here is derived from an EMBL/GenBank/DDBJ whole genome shotgun (WGS) entry which is preliminary data.</text>
</comment>
<accession>A0AA40BVH0</accession>
<evidence type="ECO:0000313" key="2">
    <source>
        <dbReference type="EMBL" id="KAK0615186.1"/>
    </source>
</evidence>
<name>A0AA40BVH0_9PEZI</name>